<reference evidence="11 12" key="1">
    <citation type="submission" date="2017-09" db="EMBL/GenBank/DDBJ databases">
        <title>Depth-based differentiation of microbial function through sediment-hosted aquifers and enrichment of novel symbionts in the deep terrestrial subsurface.</title>
        <authorList>
            <person name="Probst A.J."/>
            <person name="Ladd B."/>
            <person name="Jarett J.K."/>
            <person name="Geller-Mcgrath D.E."/>
            <person name="Sieber C.M."/>
            <person name="Emerson J.B."/>
            <person name="Anantharaman K."/>
            <person name="Thomas B.C."/>
            <person name="Malmstrom R."/>
            <person name="Stieglmeier M."/>
            <person name="Klingl A."/>
            <person name="Woyke T."/>
            <person name="Ryan C.M."/>
            <person name="Banfield J.F."/>
        </authorList>
    </citation>
    <scope>NUCLEOTIDE SEQUENCE [LARGE SCALE GENOMIC DNA]</scope>
    <source>
        <strain evidence="11">CG11_big_fil_rev_8_21_14_0_20_45_26</strain>
    </source>
</reference>
<dbReference type="Proteomes" id="UP000230859">
    <property type="component" value="Unassembled WGS sequence"/>
</dbReference>
<dbReference type="InterPro" id="IPR003817">
    <property type="entry name" value="PS_Dcarbxylase"/>
</dbReference>
<dbReference type="GO" id="GO:0004609">
    <property type="term" value="F:phosphatidylserine decarboxylase activity"/>
    <property type="evidence" value="ECO:0007669"/>
    <property type="project" value="InterPro"/>
</dbReference>
<sequence length="215" mass="24068">MKFKLPIDQRAWPGSAILLALSFLLYFICHLPGWALVVFILWMGHLVFFRDLPCRPQETNVIYSPACGTVVDIETVAEDQFLKTACIKIGIFLSIFDGHVTLAPLTGEIDHIQYVPGKFLNALKQDSALKNEANWIVLKKEGKKVVVKQITGAIARRIYCDVKVGEKVAVGRKMGIICYGSRVEVYIPEGMSRLQVRKGDYVRAGQSILGAWINE</sequence>
<evidence type="ECO:0000256" key="7">
    <source>
        <dbReference type="ARBA" id="ARBA00023209"/>
    </source>
</evidence>
<evidence type="ECO:0000256" key="10">
    <source>
        <dbReference type="ARBA" id="ARBA00023317"/>
    </source>
</evidence>
<evidence type="ECO:0000256" key="1">
    <source>
        <dbReference type="ARBA" id="ARBA00022475"/>
    </source>
</evidence>
<evidence type="ECO:0000313" key="11">
    <source>
        <dbReference type="EMBL" id="PIQ86970.1"/>
    </source>
</evidence>
<keyword evidence="4" id="KW-0443">Lipid metabolism</keyword>
<evidence type="ECO:0000313" key="12">
    <source>
        <dbReference type="Proteomes" id="UP000230859"/>
    </source>
</evidence>
<dbReference type="EMBL" id="PCVY01000023">
    <property type="protein sequence ID" value="PIQ86970.1"/>
    <property type="molecule type" value="Genomic_DNA"/>
</dbReference>
<evidence type="ECO:0000256" key="9">
    <source>
        <dbReference type="ARBA" id="ARBA00023264"/>
    </source>
</evidence>
<evidence type="ECO:0000256" key="4">
    <source>
        <dbReference type="ARBA" id="ARBA00023098"/>
    </source>
</evidence>
<evidence type="ECO:0000256" key="5">
    <source>
        <dbReference type="ARBA" id="ARBA00023136"/>
    </source>
</evidence>
<keyword evidence="2" id="KW-0444">Lipid biosynthesis</keyword>
<keyword evidence="3" id="KW-0210">Decarboxylase</keyword>
<evidence type="ECO:0000256" key="3">
    <source>
        <dbReference type="ARBA" id="ARBA00022793"/>
    </source>
</evidence>
<keyword evidence="1" id="KW-1003">Cell membrane</keyword>
<dbReference type="PANTHER" id="PTHR35809">
    <property type="entry name" value="ARCHAETIDYLSERINE DECARBOXYLASE PROENZYME-RELATED"/>
    <property type="match status" value="1"/>
</dbReference>
<evidence type="ECO:0000256" key="2">
    <source>
        <dbReference type="ARBA" id="ARBA00022516"/>
    </source>
</evidence>
<keyword evidence="9" id="KW-1208">Phospholipid metabolism</keyword>
<evidence type="ECO:0000256" key="6">
    <source>
        <dbReference type="ARBA" id="ARBA00023145"/>
    </source>
</evidence>
<accession>A0A2H0LRA2</accession>
<gene>
    <name evidence="11" type="ORF">COV74_02795</name>
</gene>
<keyword evidence="8" id="KW-0456">Lyase</keyword>
<dbReference type="InterPro" id="IPR033175">
    <property type="entry name" value="PSD-A"/>
</dbReference>
<keyword evidence="5" id="KW-0472">Membrane</keyword>
<dbReference type="Pfam" id="PF02666">
    <property type="entry name" value="PS_Dcarbxylase"/>
    <property type="match status" value="1"/>
</dbReference>
<keyword evidence="10" id="KW-0670">Pyruvate</keyword>
<dbReference type="AlphaFoldDB" id="A0A2H0LRA2"/>
<organism evidence="11 12">
    <name type="scientific">Candidatus Abzuiibacterium crystallinum</name>
    <dbReference type="NCBI Taxonomy" id="1974748"/>
    <lineage>
        <taxon>Bacteria</taxon>
        <taxon>Pseudomonadati</taxon>
        <taxon>Candidatus Omnitrophota</taxon>
        <taxon>Candidatus Abzuiibacterium</taxon>
    </lineage>
</organism>
<name>A0A2H0LRA2_9BACT</name>
<evidence type="ECO:0000256" key="8">
    <source>
        <dbReference type="ARBA" id="ARBA00023239"/>
    </source>
</evidence>
<dbReference type="GO" id="GO:0008654">
    <property type="term" value="P:phospholipid biosynthetic process"/>
    <property type="evidence" value="ECO:0007669"/>
    <property type="project" value="UniProtKB-KW"/>
</dbReference>
<comment type="caution">
    <text evidence="11">The sequence shown here is derived from an EMBL/GenBank/DDBJ whole genome shotgun (WGS) entry which is preliminary data.</text>
</comment>
<keyword evidence="7" id="KW-0594">Phospholipid biosynthesis</keyword>
<protein>
    <submittedName>
        <fullName evidence="11">Phosphatidylserine decarboxylase family protein</fullName>
    </submittedName>
</protein>
<proteinExistence type="predicted"/>
<dbReference type="PANTHER" id="PTHR35809:SF1">
    <property type="entry name" value="ARCHAETIDYLSERINE DECARBOXYLASE PROENZYME-RELATED"/>
    <property type="match status" value="1"/>
</dbReference>
<keyword evidence="6" id="KW-0865">Zymogen</keyword>